<keyword evidence="4" id="KW-1185">Reference proteome</keyword>
<evidence type="ECO:0000256" key="1">
    <source>
        <dbReference type="PROSITE-ProRule" id="PRU00339"/>
    </source>
</evidence>
<dbReference type="SMART" id="SM00028">
    <property type="entry name" value="TPR"/>
    <property type="match status" value="3"/>
</dbReference>
<feature type="repeat" description="TPR" evidence="1">
    <location>
        <begin position="116"/>
        <end position="149"/>
    </location>
</feature>
<evidence type="ECO:0000259" key="2">
    <source>
        <dbReference type="Pfam" id="PF12862"/>
    </source>
</evidence>
<keyword evidence="1" id="KW-0802">TPR repeat</keyword>
<reference evidence="3" key="1">
    <citation type="submission" date="2015-08" db="EMBL/GenBank/DDBJ databases">
        <title>Candidatus Bacteriodes Periocalifornicus.</title>
        <authorList>
            <person name="McLean J.S."/>
            <person name="Kelley S."/>
        </authorList>
    </citation>
    <scope>NUCLEOTIDE SEQUENCE [LARGE SCALE GENOMIC DNA]</scope>
    <source>
        <strain evidence="3">12B</strain>
    </source>
</reference>
<evidence type="ECO:0000313" key="3">
    <source>
        <dbReference type="EMBL" id="KQM08857.1"/>
    </source>
</evidence>
<dbReference type="STRING" id="1702214.AL399_04970"/>
<dbReference type="AlphaFoldDB" id="A0A0Q4B745"/>
<sequence>MFSLLFAATITTTAQEMKEAVDLYNFAAQNFKTESAKALDQLKQCEALCEKIEGEEVGDLKSKVQKLYPMIYFEVAKVEYRGKHYAEAVAAMEDAKRTAEAVDDRTTIKNVDKVLPGIYYNVGLQEQGNANYEKAVSLYQQVLNVNKNYVLAYVAMAICQDSLRQQDAMLETITEGVKAARMANNLKVETDLRYMGLNYLKRKGQQELDAKQADSALATFGKAIAIDERDAEIYFAMANIYSKKREYDLTVEYSDKALANAPGTMNKNQIFFLKAQALAAKGDVPGACESYKEAAFGEFKDAATHQMKELKCK</sequence>
<proteinExistence type="predicted"/>
<dbReference type="Gene3D" id="1.25.40.10">
    <property type="entry name" value="Tetratricopeptide repeat domain"/>
    <property type="match status" value="2"/>
</dbReference>
<feature type="repeat" description="TPR" evidence="1">
    <location>
        <begin position="231"/>
        <end position="264"/>
    </location>
</feature>
<dbReference type="InterPro" id="IPR019734">
    <property type="entry name" value="TPR_rpt"/>
</dbReference>
<accession>A0A0Q4B745</accession>
<protein>
    <recommendedName>
        <fullName evidence="2">Anaphase-promoting complex subunit 5 domain-containing protein</fullName>
    </recommendedName>
</protein>
<dbReference type="InterPro" id="IPR026000">
    <property type="entry name" value="Apc5_dom"/>
</dbReference>
<gene>
    <name evidence="3" type="ORF">AL399_04970</name>
</gene>
<feature type="domain" description="Anaphase-promoting complex subunit 5" evidence="2">
    <location>
        <begin position="145"/>
        <end position="185"/>
    </location>
</feature>
<dbReference type="Proteomes" id="UP000054172">
    <property type="component" value="Unassembled WGS sequence"/>
</dbReference>
<dbReference type="Pfam" id="PF12862">
    <property type="entry name" value="ANAPC5"/>
    <property type="match status" value="2"/>
</dbReference>
<evidence type="ECO:0000313" key="4">
    <source>
        <dbReference type="Proteomes" id="UP000054172"/>
    </source>
</evidence>
<organism evidence="3 4">
    <name type="scientific">Candidatus [Bacteroides] periocalifornicus</name>
    <dbReference type="NCBI Taxonomy" id="1702214"/>
    <lineage>
        <taxon>Bacteria</taxon>
        <taxon>Pseudomonadati</taxon>
        <taxon>Bacteroidota</taxon>
    </lineage>
</organism>
<name>A0A0Q4B745_9BACT</name>
<dbReference type="InterPro" id="IPR011990">
    <property type="entry name" value="TPR-like_helical_dom_sf"/>
</dbReference>
<dbReference type="PROSITE" id="PS50005">
    <property type="entry name" value="TPR"/>
    <property type="match status" value="2"/>
</dbReference>
<dbReference type="SUPFAM" id="SSF48452">
    <property type="entry name" value="TPR-like"/>
    <property type="match status" value="1"/>
</dbReference>
<dbReference type="EMBL" id="LIIK01000019">
    <property type="protein sequence ID" value="KQM08857.1"/>
    <property type="molecule type" value="Genomic_DNA"/>
</dbReference>
<feature type="domain" description="Anaphase-promoting complex subunit 5" evidence="2">
    <location>
        <begin position="62"/>
        <end position="110"/>
    </location>
</feature>
<comment type="caution">
    <text evidence="3">The sequence shown here is derived from an EMBL/GenBank/DDBJ whole genome shotgun (WGS) entry which is preliminary data.</text>
</comment>
<dbReference type="PATRIC" id="fig|1702214.3.peg.2005"/>